<evidence type="ECO:0000256" key="3">
    <source>
        <dbReference type="ARBA" id="ARBA00022833"/>
    </source>
</evidence>
<keyword evidence="1" id="KW-0479">Metal-binding</keyword>
<accession>M8BGQ5</accession>
<evidence type="ECO:0000256" key="4">
    <source>
        <dbReference type="SAM" id="MobiDB-lite"/>
    </source>
</evidence>
<dbReference type="PROSITE" id="PS50966">
    <property type="entry name" value="ZF_SWIM"/>
    <property type="match status" value="1"/>
</dbReference>
<dbReference type="InterPro" id="IPR004330">
    <property type="entry name" value="FAR1_DNA_bnd_dom"/>
</dbReference>
<feature type="region of interest" description="Disordered" evidence="4">
    <location>
        <begin position="667"/>
        <end position="704"/>
    </location>
</feature>
<organism evidence="5">
    <name type="scientific">Aegilops tauschii</name>
    <name type="common">Tausch's goatgrass</name>
    <name type="synonym">Aegilops squarrosa</name>
    <dbReference type="NCBI Taxonomy" id="37682"/>
    <lineage>
        <taxon>Eukaryota</taxon>
        <taxon>Viridiplantae</taxon>
        <taxon>Streptophyta</taxon>
        <taxon>Embryophyta</taxon>
        <taxon>Tracheophyta</taxon>
        <taxon>Spermatophyta</taxon>
        <taxon>Magnoliopsida</taxon>
        <taxon>Liliopsida</taxon>
        <taxon>Poales</taxon>
        <taxon>Poaceae</taxon>
        <taxon>BOP clade</taxon>
        <taxon>Pooideae</taxon>
        <taxon>Triticodae</taxon>
        <taxon>Triticeae</taxon>
        <taxon>Triticinae</taxon>
        <taxon>Aegilops</taxon>
    </lineage>
</organism>
<evidence type="ECO:0000256" key="1">
    <source>
        <dbReference type="ARBA" id="ARBA00022723"/>
    </source>
</evidence>
<sequence length="771" mass="87874">MEENSSTREHVLRLSGYYNCLNQVGVNLSDKKTTSFKRKSKGKKGNFKKNGKQVAAQVKKHKSGPKLETKYFYCKRTGHIGVKRMKKLHADGILESLDCESLDASEPCPMCKMTKTPFSGTMERATDLLEIIHTDVYGPMNIEARGGVRVGKAPEEREMNLNRISALELSVRAYAEKRDGIVVYPTIATSFDSLDEAYEFYNLYSWECGFGVRLAKSRLNVERKRCMQEIVCACAGKPLRENSRSTRCGCNAMIRLLRSNDKGWYIAEHKDDHNHLLSLTCGQKMHWKSHKHIDRYTKDLVKQLRDNNVGLGKVFSIVGSFFGTVDKVSFTKRSLKTLCRKLNREQSDMDAVKTMAILAEMKANDLDFNYTVQVDGENRLAIEAELPNTVHRWCKWHVLKKAKESMGVLWSKNSDFKMEFHKLVHHMITEEEFEAGWQQMLERFCQLLICGVFVLQSGVSLRNNLPLERHASKVYTRAMFEKFGEELYKCGAHVLDEIVPRKVYRSTHVDAAAREKWSKVEFTIEVDDEESFFSCECGMFEHAGLVCCHALQVMVHFRLSKIPEKHIMKRWTRDANDVLPAHLVRYQKDRGPPSSDTFRHHTMYTKALECVLLGDSNVKCYDVFMTMMKEVQATLLPLSAEKDGMGLAEREQQNQVLVQEHPGALQVEGGSTRPACDGETSCSGIIGQQNKRPRGRPTTSRDKAPYEQHLKRSWFCTICTGQGHKCTACPERGDVPKMPRKLPKCTNCGVLGHRRNACGTKKSGPFEPNFL</sequence>
<reference evidence="5" key="1">
    <citation type="submission" date="2015-06" db="UniProtKB">
        <authorList>
            <consortium name="EnsemblPlants"/>
        </authorList>
    </citation>
    <scope>IDENTIFICATION</scope>
</reference>
<keyword evidence="2" id="KW-0863">Zinc-finger</keyword>
<dbReference type="PANTHER" id="PTHR47482">
    <property type="entry name" value="OS11G0632001 PROTEIN"/>
    <property type="match status" value="1"/>
</dbReference>
<dbReference type="InterPro" id="IPR007527">
    <property type="entry name" value="Znf_SWIM"/>
</dbReference>
<dbReference type="SMART" id="SM00575">
    <property type="entry name" value="ZnF_PMZ"/>
    <property type="match status" value="1"/>
</dbReference>
<dbReference type="EnsemblPlants" id="EMT21149">
    <property type="protein sequence ID" value="EMT21149"/>
    <property type="gene ID" value="F775_11444"/>
</dbReference>
<protein>
    <submittedName>
        <fullName evidence="5">Protein FAR1-RELATED SEQUENCE 3</fullName>
    </submittedName>
</protein>
<dbReference type="GO" id="GO:0008270">
    <property type="term" value="F:zinc ion binding"/>
    <property type="evidence" value="ECO:0007669"/>
    <property type="project" value="UniProtKB-KW"/>
</dbReference>
<keyword evidence="3" id="KW-0862">Zinc</keyword>
<dbReference type="AlphaFoldDB" id="M8BGQ5"/>
<name>M8BGQ5_AEGTA</name>
<evidence type="ECO:0000313" key="5">
    <source>
        <dbReference type="EnsemblPlants" id="EMT21149"/>
    </source>
</evidence>
<dbReference type="ExpressionAtlas" id="M8BGQ5">
    <property type="expression patterns" value="baseline"/>
</dbReference>
<dbReference type="PANTHER" id="PTHR47482:SF5">
    <property type="entry name" value="FAR1 DOMAIN-CONTAINING PROTEIN"/>
    <property type="match status" value="1"/>
</dbReference>
<dbReference type="Pfam" id="PF03101">
    <property type="entry name" value="FAR1"/>
    <property type="match status" value="1"/>
</dbReference>
<feature type="compositionally biased region" description="Polar residues" evidence="4">
    <location>
        <begin position="680"/>
        <end position="690"/>
    </location>
</feature>
<dbReference type="InterPro" id="IPR006564">
    <property type="entry name" value="Znf_PMZ"/>
</dbReference>
<proteinExistence type="predicted"/>
<evidence type="ECO:0000256" key="2">
    <source>
        <dbReference type="ARBA" id="ARBA00022771"/>
    </source>
</evidence>